<name>Q0YQX8_9CHLB</name>
<dbReference type="Proteomes" id="UP000004162">
    <property type="component" value="Unassembled WGS sequence"/>
</dbReference>
<feature type="chain" id="PRO_5004179229" description="Outer membrane protein domain-containing protein" evidence="1">
    <location>
        <begin position="26"/>
        <end position="225"/>
    </location>
</feature>
<evidence type="ECO:0008006" key="4">
    <source>
        <dbReference type="Google" id="ProtNLM"/>
    </source>
</evidence>
<protein>
    <recommendedName>
        <fullName evidence="4">Outer membrane protein domain-containing protein</fullName>
    </recommendedName>
</protein>
<evidence type="ECO:0000313" key="3">
    <source>
        <dbReference type="Proteomes" id="UP000004162"/>
    </source>
</evidence>
<evidence type="ECO:0000313" key="2">
    <source>
        <dbReference type="EMBL" id="EAT58694.1"/>
    </source>
</evidence>
<feature type="signal peptide" evidence="1">
    <location>
        <begin position="1"/>
        <end position="25"/>
    </location>
</feature>
<evidence type="ECO:0000256" key="1">
    <source>
        <dbReference type="SAM" id="SignalP"/>
    </source>
</evidence>
<keyword evidence="1" id="KW-0732">Signal</keyword>
<accession>Q0YQX8</accession>
<dbReference type="Gene3D" id="2.40.160.170">
    <property type="match status" value="1"/>
</dbReference>
<dbReference type="EMBL" id="AASE01000014">
    <property type="protein sequence ID" value="EAT58694.1"/>
    <property type="molecule type" value="Genomic_DNA"/>
</dbReference>
<dbReference type="AlphaFoldDB" id="Q0YQX8"/>
<reference evidence="2 3" key="1">
    <citation type="submission" date="2006-07" db="EMBL/GenBank/DDBJ databases">
        <title>Annotation of the draft genome assembly of Chlorobium ferroxidans DSM 13031.</title>
        <authorList>
            <consortium name="US DOE Joint Genome Institute (JGI-ORNL)"/>
            <person name="Larimer F."/>
            <person name="Land M."/>
            <person name="Hauser L."/>
        </authorList>
    </citation>
    <scope>NUCLEOTIDE SEQUENCE [LARGE SCALE GENOMIC DNA]</scope>
    <source>
        <strain evidence="2 3">DSM 13031</strain>
    </source>
</reference>
<comment type="caution">
    <text evidence="2">The sequence shown here is derived from an EMBL/GenBank/DDBJ whole genome shotgun (WGS) entry which is preliminary data.</text>
</comment>
<sequence>MKKRVMKRAVLVSLLSVCLSPSAFADTGDVAGTLKGGTLGLGAEVTIGLTSSINARAGFNALNYDGSKTESDIKYDYTLKLQSIPLLLDWHPFDESGFRLSSGAVINRNKVNATGAPQGTYTIGGTSYTAAQIATLSGDVTFNNVAPYAGIGWGNAVGPDSGLSIALDLGVVFQGTPNVSLAASGPIATDATFKTNLAKEITDLESNIKSLKYYPVISLGLAYKF</sequence>
<gene>
    <name evidence="2" type="ORF">CferDRAFT_0738</name>
</gene>
<keyword evidence="3" id="KW-1185">Reference proteome</keyword>
<dbReference type="RefSeq" id="WP_006366646.1">
    <property type="nucleotide sequence ID" value="NZ_AASE01000014.1"/>
</dbReference>
<proteinExistence type="predicted"/>
<reference evidence="2 3" key="2">
    <citation type="submission" date="2006-07" db="EMBL/GenBank/DDBJ databases">
        <title>Sequencing of the draft genome and assembly of Chlorobium ferroxidans DSM 13031.</title>
        <authorList>
            <consortium name="US DOE Joint Genome Institute (JGI-PGF)"/>
            <person name="Copeland A."/>
            <person name="Lucas S."/>
            <person name="Lapidus A."/>
            <person name="Barry K."/>
            <person name="Glavina del Rio T."/>
            <person name="Dalin E."/>
            <person name="Tice H."/>
            <person name="Bruce D."/>
            <person name="Pitluck S."/>
            <person name="Richardson P."/>
        </authorList>
    </citation>
    <scope>NUCLEOTIDE SEQUENCE [LARGE SCALE GENOMIC DNA]</scope>
    <source>
        <strain evidence="2 3">DSM 13031</strain>
    </source>
</reference>
<organism evidence="2 3">
    <name type="scientific">Chlorobium ferrooxidans DSM 13031</name>
    <dbReference type="NCBI Taxonomy" id="377431"/>
    <lineage>
        <taxon>Bacteria</taxon>
        <taxon>Pseudomonadati</taxon>
        <taxon>Chlorobiota</taxon>
        <taxon>Chlorobiia</taxon>
        <taxon>Chlorobiales</taxon>
        <taxon>Chlorobiaceae</taxon>
        <taxon>Chlorobium/Pelodictyon group</taxon>
        <taxon>Chlorobium</taxon>
    </lineage>
</organism>
<dbReference type="OrthoDB" id="597504at2"/>